<keyword evidence="1" id="KW-0540">Nuclease</keyword>
<proteinExistence type="predicted"/>
<evidence type="ECO:0000256" key="3">
    <source>
        <dbReference type="ARBA" id="ARBA00022801"/>
    </source>
</evidence>
<dbReference type="PANTHER" id="PTHR46018">
    <property type="entry name" value="ZINC PHOSPHODIESTERASE ELAC PROTEIN 1"/>
    <property type="match status" value="1"/>
</dbReference>
<keyword evidence="2" id="KW-0255">Endonuclease</keyword>
<sequence length="400" mass="41596">MPPSEPLPPPPRTSRLSRRSVLSAFGGAVAATGIVGFGSGSAGAQSLTGSLGSGSLGSSGGTPPDGIPSAQREPLELLLLGTLAGPMVEKTRVGIASVLVVNGAAYVIDCGRSAVTQYGLTGLELAAISDIFLTHLHADHIADYYNFALIGGVVANAAGDKLVAPVGVHGPGSAGGLRPPNVDYPDFPVVAPQSPTPGTAEMTQRLDEAYAYTSNIFLRDNGPTGGPPDPRTLFDVHEIVIPDVGASYTNTSPAMDPFLVMEDQNVRVTATLVPHGPVFPAFAFRFDTAHGSVTFSGDTSLSENLDRLALGTDTPVHEAINVRGGNLPPAMIEHNLESHVEVQVAGQVAERAGAERLVLTHLGDYSGVVDVRQWHDWAQEGYGGDVIVGHDLQRIVLATR</sequence>
<keyword evidence="6" id="KW-1185">Reference proteome</keyword>
<dbReference type="EMBL" id="NTGA01000016">
    <property type="protein sequence ID" value="PAY23266.1"/>
    <property type="molecule type" value="Genomic_DNA"/>
</dbReference>
<evidence type="ECO:0000256" key="2">
    <source>
        <dbReference type="ARBA" id="ARBA00022759"/>
    </source>
</evidence>
<evidence type="ECO:0000313" key="5">
    <source>
        <dbReference type="EMBL" id="PAY23266.1"/>
    </source>
</evidence>
<dbReference type="PANTHER" id="PTHR46018:SF2">
    <property type="entry name" value="ZINC PHOSPHODIESTERASE ELAC PROTEIN 1"/>
    <property type="match status" value="1"/>
</dbReference>
<evidence type="ECO:0000259" key="4">
    <source>
        <dbReference type="Pfam" id="PF00753"/>
    </source>
</evidence>
<dbReference type="SUPFAM" id="SSF56281">
    <property type="entry name" value="Metallo-hydrolase/oxidoreductase"/>
    <property type="match status" value="1"/>
</dbReference>
<dbReference type="RefSeq" id="WP_095718223.1">
    <property type="nucleotide sequence ID" value="NZ_NTGA01000016.1"/>
</dbReference>
<dbReference type="InterPro" id="IPR006311">
    <property type="entry name" value="TAT_signal"/>
</dbReference>
<dbReference type="GO" id="GO:0042781">
    <property type="term" value="F:3'-tRNA processing endoribonuclease activity"/>
    <property type="evidence" value="ECO:0007669"/>
    <property type="project" value="TreeGrafter"/>
</dbReference>
<evidence type="ECO:0000313" key="6">
    <source>
        <dbReference type="Proteomes" id="UP000218810"/>
    </source>
</evidence>
<dbReference type="PROSITE" id="PS51318">
    <property type="entry name" value="TAT"/>
    <property type="match status" value="1"/>
</dbReference>
<dbReference type="AlphaFoldDB" id="A0A2A2WPY3"/>
<organism evidence="5 6">
    <name type="scientific">Dietzia natronolimnaea</name>
    <dbReference type="NCBI Taxonomy" id="161920"/>
    <lineage>
        <taxon>Bacteria</taxon>
        <taxon>Bacillati</taxon>
        <taxon>Actinomycetota</taxon>
        <taxon>Actinomycetes</taxon>
        <taxon>Mycobacteriales</taxon>
        <taxon>Dietziaceae</taxon>
        <taxon>Dietzia</taxon>
    </lineage>
</organism>
<dbReference type="Gene3D" id="3.60.15.10">
    <property type="entry name" value="Ribonuclease Z/Hydroxyacylglutathione hydrolase-like"/>
    <property type="match status" value="1"/>
</dbReference>
<name>A0A2A2WPY3_9ACTN</name>
<comment type="caution">
    <text evidence="5">The sequence shown here is derived from an EMBL/GenBank/DDBJ whole genome shotgun (WGS) entry which is preliminary data.</text>
</comment>
<dbReference type="CDD" id="cd07719">
    <property type="entry name" value="arylsulfatase_AtsA-like_MBL-fold"/>
    <property type="match status" value="1"/>
</dbReference>
<dbReference type="Proteomes" id="UP000218810">
    <property type="component" value="Unassembled WGS sequence"/>
</dbReference>
<evidence type="ECO:0000256" key="1">
    <source>
        <dbReference type="ARBA" id="ARBA00022722"/>
    </source>
</evidence>
<gene>
    <name evidence="5" type="ORF">CEY15_09470</name>
</gene>
<feature type="domain" description="Metallo-beta-lactamase" evidence="4">
    <location>
        <begin position="96"/>
        <end position="155"/>
    </location>
</feature>
<keyword evidence="3 5" id="KW-0378">Hydrolase</keyword>
<dbReference type="InterPro" id="IPR001279">
    <property type="entry name" value="Metallo-B-lactamas"/>
</dbReference>
<dbReference type="InterPro" id="IPR044094">
    <property type="entry name" value="AtsA-like_MBL-fold"/>
</dbReference>
<reference evidence="6" key="1">
    <citation type="submission" date="2017-09" db="EMBL/GenBank/DDBJ databases">
        <authorList>
            <person name="Zhang Y."/>
            <person name="Huang X."/>
            <person name="Liu J."/>
            <person name="Lu L."/>
            <person name="Peng K."/>
        </authorList>
    </citation>
    <scope>NUCLEOTIDE SEQUENCE [LARGE SCALE GENOMIC DNA]</scope>
    <source>
        <strain evidence="6">S-XJ-1</strain>
    </source>
</reference>
<accession>A0A2A2WPY3</accession>
<dbReference type="InterPro" id="IPR036866">
    <property type="entry name" value="RibonucZ/Hydroxyglut_hydro"/>
</dbReference>
<dbReference type="OrthoDB" id="4137979at2"/>
<dbReference type="Pfam" id="PF00753">
    <property type="entry name" value="Lactamase_B"/>
    <property type="match status" value="1"/>
</dbReference>
<protein>
    <submittedName>
        <fullName evidence="5">MBL fold metallo-hydrolase</fullName>
    </submittedName>
</protein>